<accession>A0ABV9A7C1</accession>
<dbReference type="Proteomes" id="UP001595997">
    <property type="component" value="Unassembled WGS sequence"/>
</dbReference>
<feature type="signal peptide" evidence="1">
    <location>
        <begin position="1"/>
        <end position="19"/>
    </location>
</feature>
<reference evidence="3" key="1">
    <citation type="journal article" date="2019" name="Int. J. Syst. Evol. Microbiol.">
        <title>The Global Catalogue of Microorganisms (GCM) 10K type strain sequencing project: providing services to taxonomists for standard genome sequencing and annotation.</title>
        <authorList>
            <consortium name="The Broad Institute Genomics Platform"/>
            <consortium name="The Broad Institute Genome Sequencing Center for Infectious Disease"/>
            <person name="Wu L."/>
            <person name="Ma J."/>
        </authorList>
    </citation>
    <scope>NUCLEOTIDE SEQUENCE [LARGE SCALE GENOMIC DNA]</scope>
    <source>
        <strain evidence="3">CGMCC 4.7357</strain>
    </source>
</reference>
<organism evidence="2 3">
    <name type="scientific">Streptomyces ovatisporus</name>
    <dbReference type="NCBI Taxonomy" id="1128682"/>
    <lineage>
        <taxon>Bacteria</taxon>
        <taxon>Bacillati</taxon>
        <taxon>Actinomycetota</taxon>
        <taxon>Actinomycetes</taxon>
        <taxon>Kitasatosporales</taxon>
        <taxon>Streptomycetaceae</taxon>
        <taxon>Streptomyces</taxon>
    </lineage>
</organism>
<keyword evidence="3" id="KW-1185">Reference proteome</keyword>
<evidence type="ECO:0000313" key="2">
    <source>
        <dbReference type="EMBL" id="MFC4495715.1"/>
    </source>
</evidence>
<proteinExistence type="predicted"/>
<feature type="chain" id="PRO_5045062564" description="SH3 domain-containing protein" evidence="1">
    <location>
        <begin position="20"/>
        <end position="111"/>
    </location>
</feature>
<name>A0ABV9A7C1_9ACTN</name>
<evidence type="ECO:0000313" key="3">
    <source>
        <dbReference type="Proteomes" id="UP001595997"/>
    </source>
</evidence>
<dbReference type="EMBL" id="JBHSFH010000007">
    <property type="protein sequence ID" value="MFC4495715.1"/>
    <property type="molecule type" value="Genomic_DNA"/>
</dbReference>
<gene>
    <name evidence="2" type="ORF">ACFPA8_16425</name>
</gene>
<comment type="caution">
    <text evidence="2">The sequence shown here is derived from an EMBL/GenBank/DDBJ whole genome shotgun (WGS) entry which is preliminary data.</text>
</comment>
<evidence type="ECO:0000256" key="1">
    <source>
        <dbReference type="SAM" id="SignalP"/>
    </source>
</evidence>
<evidence type="ECO:0008006" key="4">
    <source>
        <dbReference type="Google" id="ProtNLM"/>
    </source>
</evidence>
<protein>
    <recommendedName>
        <fullName evidence="4">SH3 domain-containing protein</fullName>
    </recommendedName>
</protein>
<dbReference type="RefSeq" id="WP_386448956.1">
    <property type="nucleotide sequence ID" value="NZ_JBHSFH010000007.1"/>
</dbReference>
<sequence>MRRQIACVAVFLAFGTALAGGGVAVADSAGPSGEVATKGPFECREWGRSGVTDRRTAVHTGPSARSKVVGHIGKGRTVRGYYRCVNSAGNVWYEITGDFDNSPRFIWSGNV</sequence>
<keyword evidence="1" id="KW-0732">Signal</keyword>